<proteinExistence type="predicted"/>
<accession>A0ABR3GHH8</accession>
<evidence type="ECO:0000313" key="3">
    <source>
        <dbReference type="Proteomes" id="UP001447188"/>
    </source>
</evidence>
<dbReference type="Proteomes" id="UP001447188">
    <property type="component" value="Unassembled WGS sequence"/>
</dbReference>
<sequence length="194" mass="21011">MKLLLFSILTSLVAANPILAPRAPSPPFKLTGHTANAANLGWLRILPIAGTGYFGFGWAYQGSQEIKLFFQDESRPGRVLGVQPNGYEIPLLIDRANTAVIGLELTSRFDVSGTLFFSTLGGSTGSADNPFDPKMQWLTCMRAGTDDDTDPEYLEELYYGLDLPSGCRIGGNPIYLHMHSGDSVEVQVTGRIGP</sequence>
<protein>
    <recommendedName>
        <fullName evidence="4">Cellobiose dehydrogenase cytochrome domain-containing protein</fullName>
    </recommendedName>
</protein>
<reference evidence="2 3" key="1">
    <citation type="submission" date="2024-02" db="EMBL/GenBank/DDBJ databases">
        <title>Discinaceae phylogenomics.</title>
        <authorList>
            <person name="Dirks A.C."/>
            <person name="James T.Y."/>
        </authorList>
    </citation>
    <scope>NUCLEOTIDE SEQUENCE [LARGE SCALE GENOMIC DNA]</scope>
    <source>
        <strain evidence="2 3">ACD0624</strain>
    </source>
</reference>
<dbReference type="EMBL" id="JBBBZM010000070">
    <property type="protein sequence ID" value="KAL0635398.1"/>
    <property type="molecule type" value="Genomic_DNA"/>
</dbReference>
<feature type="signal peptide" evidence="1">
    <location>
        <begin position="1"/>
        <end position="15"/>
    </location>
</feature>
<keyword evidence="3" id="KW-1185">Reference proteome</keyword>
<evidence type="ECO:0000256" key="1">
    <source>
        <dbReference type="SAM" id="SignalP"/>
    </source>
</evidence>
<comment type="caution">
    <text evidence="2">The sequence shown here is derived from an EMBL/GenBank/DDBJ whole genome shotgun (WGS) entry which is preliminary data.</text>
</comment>
<name>A0ABR3GHH8_9PEZI</name>
<feature type="chain" id="PRO_5047011485" description="Cellobiose dehydrogenase cytochrome domain-containing protein" evidence="1">
    <location>
        <begin position="16"/>
        <end position="194"/>
    </location>
</feature>
<organism evidence="2 3">
    <name type="scientific">Discina gigas</name>
    <dbReference type="NCBI Taxonomy" id="1032678"/>
    <lineage>
        <taxon>Eukaryota</taxon>
        <taxon>Fungi</taxon>
        <taxon>Dikarya</taxon>
        <taxon>Ascomycota</taxon>
        <taxon>Pezizomycotina</taxon>
        <taxon>Pezizomycetes</taxon>
        <taxon>Pezizales</taxon>
        <taxon>Discinaceae</taxon>
        <taxon>Discina</taxon>
    </lineage>
</organism>
<keyword evidence="1" id="KW-0732">Signal</keyword>
<evidence type="ECO:0000313" key="2">
    <source>
        <dbReference type="EMBL" id="KAL0635398.1"/>
    </source>
</evidence>
<gene>
    <name evidence="2" type="ORF">Q9L58_005606</name>
</gene>
<evidence type="ECO:0008006" key="4">
    <source>
        <dbReference type="Google" id="ProtNLM"/>
    </source>
</evidence>